<evidence type="ECO:0000313" key="11">
    <source>
        <dbReference type="Proteomes" id="UP000236655"/>
    </source>
</evidence>
<feature type="domain" description="PpiC" evidence="9">
    <location>
        <begin position="132"/>
        <end position="223"/>
    </location>
</feature>
<protein>
    <recommendedName>
        <fullName evidence="3">peptidylprolyl isomerase</fullName>
        <ecNumber evidence="3">5.2.1.8</ecNumber>
    </recommendedName>
</protein>
<dbReference type="SUPFAM" id="SSF54534">
    <property type="entry name" value="FKBP-like"/>
    <property type="match status" value="1"/>
</dbReference>
<keyword evidence="6 7" id="KW-0413">Isomerase</keyword>
<evidence type="ECO:0000313" key="10">
    <source>
        <dbReference type="EMBL" id="AUR51320.1"/>
    </source>
</evidence>
<dbReference type="InterPro" id="IPR046357">
    <property type="entry name" value="PPIase_dom_sf"/>
</dbReference>
<dbReference type="PANTHER" id="PTHR47245:SF1">
    <property type="entry name" value="FOLDASE PROTEIN PRSA"/>
    <property type="match status" value="1"/>
</dbReference>
<evidence type="ECO:0000256" key="5">
    <source>
        <dbReference type="ARBA" id="ARBA00023110"/>
    </source>
</evidence>
<evidence type="ECO:0000256" key="6">
    <source>
        <dbReference type="ARBA" id="ARBA00023235"/>
    </source>
</evidence>
<evidence type="ECO:0000256" key="2">
    <source>
        <dbReference type="ARBA" id="ARBA00007656"/>
    </source>
</evidence>
<evidence type="ECO:0000256" key="8">
    <source>
        <dbReference type="SAM" id="SignalP"/>
    </source>
</evidence>
<feature type="signal peptide" evidence="8">
    <location>
        <begin position="1"/>
        <end position="22"/>
    </location>
</feature>
<accession>A0A2I7N4C5</accession>
<dbReference type="SUPFAM" id="SSF109998">
    <property type="entry name" value="Triger factor/SurA peptide-binding domain-like"/>
    <property type="match status" value="1"/>
</dbReference>
<evidence type="ECO:0000256" key="7">
    <source>
        <dbReference type="PROSITE-ProRule" id="PRU00278"/>
    </source>
</evidence>
<comment type="similarity">
    <text evidence="2">Belongs to the PpiC/parvulin rotamase family.</text>
</comment>
<dbReference type="EMBL" id="CP024847">
    <property type="protein sequence ID" value="AUR51320.1"/>
    <property type="molecule type" value="Genomic_DNA"/>
</dbReference>
<evidence type="ECO:0000256" key="3">
    <source>
        <dbReference type="ARBA" id="ARBA00013194"/>
    </source>
</evidence>
<keyword evidence="11" id="KW-1185">Reference proteome</keyword>
<evidence type="ECO:0000256" key="4">
    <source>
        <dbReference type="ARBA" id="ARBA00022729"/>
    </source>
</evidence>
<dbReference type="PROSITE" id="PS01096">
    <property type="entry name" value="PPIC_PPIASE_1"/>
    <property type="match status" value="1"/>
</dbReference>
<dbReference type="Proteomes" id="UP000236655">
    <property type="component" value="Chromosome"/>
</dbReference>
<dbReference type="InterPro" id="IPR023058">
    <property type="entry name" value="PPIase_PpiC_CS"/>
</dbReference>
<evidence type="ECO:0000256" key="1">
    <source>
        <dbReference type="ARBA" id="ARBA00000971"/>
    </source>
</evidence>
<sequence length="266" mass="29531">MFMKKLVQILLVSSALVSVAYADTVYVDGKPVDQKVINQAMDQLKKNPMAAQQLNNPQFKKEMLQSIGMQQAVLAEGNAQGLDKSAEYQAKLNEVKPMIYAQIMQEKANAKPITDADIKAKYDQMKADAAKQQQYDVSHILVKDQKTANDIEAQLKKGANFADLAKKYSTDPGSKANGGELGWSDGSNYVPEFTAAIKTLKKGQYTTTPVKTQFGYHIIKLNDTKSGGANFPAYDKIKDQIKQQIQMERTKAFFDGLKAKHKVEVK</sequence>
<dbReference type="GO" id="GO:0003755">
    <property type="term" value="F:peptidyl-prolyl cis-trans isomerase activity"/>
    <property type="evidence" value="ECO:0007669"/>
    <property type="project" value="UniProtKB-KW"/>
</dbReference>
<keyword evidence="4 8" id="KW-0732">Signal</keyword>
<keyword evidence="5 7" id="KW-0697">Rotamase</keyword>
<evidence type="ECO:0000259" key="9">
    <source>
        <dbReference type="PROSITE" id="PS50198"/>
    </source>
</evidence>
<dbReference type="AlphaFoldDB" id="A0A2I7N4C5"/>
<reference evidence="11" key="1">
    <citation type="submission" date="2017-11" db="EMBL/GenBank/DDBJ databases">
        <authorList>
            <person name="Chan K.G."/>
            <person name="Lee L.S."/>
        </authorList>
    </citation>
    <scope>NUCLEOTIDE SEQUENCE [LARGE SCALE GENOMIC DNA]</scope>
    <source>
        <strain evidence="11">DSM 100970</strain>
    </source>
</reference>
<dbReference type="InterPro" id="IPR000297">
    <property type="entry name" value="PPIase_PpiC"/>
</dbReference>
<dbReference type="PROSITE" id="PS50198">
    <property type="entry name" value="PPIC_PPIASE_2"/>
    <property type="match status" value="1"/>
</dbReference>
<dbReference type="InterPro" id="IPR027304">
    <property type="entry name" value="Trigger_fact/SurA_dom_sf"/>
</dbReference>
<dbReference type="KEGG" id="nba:CUN60_03055"/>
<dbReference type="Pfam" id="PF00639">
    <property type="entry name" value="Rotamase"/>
    <property type="match status" value="1"/>
</dbReference>
<dbReference type="EC" id="5.2.1.8" evidence="3"/>
<dbReference type="PANTHER" id="PTHR47245">
    <property type="entry name" value="PEPTIDYLPROLYL ISOMERASE"/>
    <property type="match status" value="1"/>
</dbReference>
<dbReference type="InterPro" id="IPR050245">
    <property type="entry name" value="PrsA_foldase"/>
</dbReference>
<gene>
    <name evidence="10" type="ORF">CUN60_03055</name>
</gene>
<dbReference type="Gene3D" id="3.10.50.40">
    <property type="match status" value="1"/>
</dbReference>
<organism evidence="10 11">
    <name type="scientific">Aquella oligotrophica</name>
    <dbReference type="NCBI Taxonomy" id="2067065"/>
    <lineage>
        <taxon>Bacteria</taxon>
        <taxon>Pseudomonadati</taxon>
        <taxon>Pseudomonadota</taxon>
        <taxon>Betaproteobacteria</taxon>
        <taxon>Neisseriales</taxon>
        <taxon>Neisseriaceae</taxon>
        <taxon>Aquella</taxon>
    </lineage>
</organism>
<feature type="chain" id="PRO_5014351791" description="peptidylprolyl isomerase" evidence="8">
    <location>
        <begin position="23"/>
        <end position="266"/>
    </location>
</feature>
<proteinExistence type="inferred from homology"/>
<comment type="catalytic activity">
    <reaction evidence="1">
        <text>[protein]-peptidylproline (omega=180) = [protein]-peptidylproline (omega=0)</text>
        <dbReference type="Rhea" id="RHEA:16237"/>
        <dbReference type="Rhea" id="RHEA-COMP:10747"/>
        <dbReference type="Rhea" id="RHEA-COMP:10748"/>
        <dbReference type="ChEBI" id="CHEBI:83833"/>
        <dbReference type="ChEBI" id="CHEBI:83834"/>
        <dbReference type="EC" id="5.2.1.8"/>
    </reaction>
</comment>
<name>A0A2I7N4C5_9NEIS</name>